<organism evidence="4 6">
    <name type="scientific">Nicotiana attenuata</name>
    <name type="common">Coyote tobacco</name>
    <dbReference type="NCBI Taxonomy" id="49451"/>
    <lineage>
        <taxon>Eukaryota</taxon>
        <taxon>Viridiplantae</taxon>
        <taxon>Streptophyta</taxon>
        <taxon>Embryophyta</taxon>
        <taxon>Tracheophyta</taxon>
        <taxon>Spermatophyta</taxon>
        <taxon>Magnoliopsida</taxon>
        <taxon>eudicotyledons</taxon>
        <taxon>Gunneridae</taxon>
        <taxon>Pentapetalae</taxon>
        <taxon>asterids</taxon>
        <taxon>lamiids</taxon>
        <taxon>Solanales</taxon>
        <taxon>Solanaceae</taxon>
        <taxon>Nicotianoideae</taxon>
        <taxon>Nicotianeae</taxon>
        <taxon>Nicotiana</taxon>
    </lineage>
</organism>
<keyword evidence="2" id="KW-0472">Membrane</keyword>
<evidence type="ECO:0000313" key="4">
    <source>
        <dbReference type="EMBL" id="OIT01944.1"/>
    </source>
</evidence>
<dbReference type="Pfam" id="PF00190">
    <property type="entry name" value="Cupin_1"/>
    <property type="match status" value="2"/>
</dbReference>
<dbReference type="CDD" id="cd02244">
    <property type="entry name" value="cupin_7S_vicilin-like_N"/>
    <property type="match status" value="1"/>
</dbReference>
<keyword evidence="6" id="KW-1185">Reference proteome</keyword>
<dbReference type="PANTHER" id="PTHR31189:SF7">
    <property type="entry name" value="OS03G0197300 PROTEIN"/>
    <property type="match status" value="1"/>
</dbReference>
<dbReference type="AlphaFoldDB" id="A0A1J6IN13"/>
<dbReference type="KEGG" id="nau:109222409"/>
<protein>
    <submittedName>
        <fullName evidence="4">Vicilin-like seed storage protein</fullName>
    </submittedName>
</protein>
<comment type="caution">
    <text evidence="4">The sequence shown here is derived from an EMBL/GenBank/DDBJ whole genome shotgun (WGS) entry which is preliminary data.</text>
</comment>
<dbReference type="Gramene" id="OIT01944">
    <property type="protein sequence ID" value="OIT01944"/>
    <property type="gene ID" value="A4A49_56692"/>
</dbReference>
<keyword evidence="2" id="KW-0812">Transmembrane</keyword>
<dbReference type="OrthoDB" id="1932894at2759"/>
<evidence type="ECO:0000259" key="3">
    <source>
        <dbReference type="SMART" id="SM00835"/>
    </source>
</evidence>
<reference evidence="4 6" key="1">
    <citation type="submission" date="2016-11" db="EMBL/GenBank/DDBJ databases">
        <title>The genome of Nicotiana attenuata.</title>
        <authorList>
            <person name="Xu S."/>
            <person name="Brockmoeller T."/>
            <person name="Gaquerel E."/>
            <person name="Navarro A."/>
            <person name="Kuhl H."/>
            <person name="Gase K."/>
            <person name="Ling Z."/>
            <person name="Zhou W."/>
            <person name="Kreitzer C."/>
            <person name="Stanke M."/>
            <person name="Tang H."/>
            <person name="Lyons E."/>
            <person name="Pandey P."/>
            <person name="Pandey S.P."/>
            <person name="Timmermann B."/>
            <person name="Baldwin I.T."/>
        </authorList>
    </citation>
    <scope>NUCLEOTIDE SEQUENCE [LARGE SCALE GENOMIC DNA]</scope>
    <source>
        <strain evidence="6">cv. UT</strain>
        <strain evidence="4">UT</strain>
        <tissue evidence="4">Leaves</tissue>
    </source>
</reference>
<feature type="compositionally biased region" description="Basic and acidic residues" evidence="1">
    <location>
        <begin position="670"/>
        <end position="709"/>
    </location>
</feature>
<dbReference type="Proteomes" id="UP000187609">
    <property type="component" value="Unassembled WGS sequence"/>
</dbReference>
<dbReference type="KEGG" id="nau:109227738"/>
<dbReference type="PANTHER" id="PTHR31189">
    <property type="entry name" value="OS03G0336100 PROTEIN-RELATED"/>
    <property type="match status" value="1"/>
</dbReference>
<evidence type="ECO:0000313" key="5">
    <source>
        <dbReference type="EMBL" id="OIT18710.1"/>
    </source>
</evidence>
<proteinExistence type="predicted"/>
<feature type="compositionally biased region" description="Basic residues" evidence="1">
    <location>
        <begin position="722"/>
        <end position="733"/>
    </location>
</feature>
<feature type="transmembrane region" description="Helical" evidence="2">
    <location>
        <begin position="16"/>
        <end position="37"/>
    </location>
</feature>
<sequence length="733" mass="86088">MSDKKSVSTPFQCCRILFKFLLVMVIISNVAITVTALTEQEGTPGREWGLGPLVKRGERKSVVSTENGEVSSVRVADGIAGSYHLQFITLEPNSLFLPVVLHADMVFYVHTGSGRLTWMDETEEKSVDLRIGDVFRLPFGTIFFIESNLEPARQKLRVYSIFANSGDDLREPSSGPYSSIRDMVLGFDRKVLQAAFHVPEDVIDEVLNGTEVPAIIHGVPKTTKKTLWEMEAQFMKSLLGRGGHNFFDSQSNKKKTELFNIFKEKPDFENCNGWSTVITRKKLPALKGSHIGIYVVNLTKGSMMGPHWNPTATEIGIALQGEGMVRVVCSSTGTEQGCKNMRFKVEEGDVFAVPRFHPMAQMAFNNNSFVFLGFSTTTKRHHPQYLTGKASVLRTLDRQILVASFNVTNTTMDRILEAQGESVILECTSCAEEEVRLMEEERRRAEEEARRREEEEARQREEERRREEEEARRKEEEEARKAEEERREREAEEARRREEEAAKEKEEQRRRQEEEARRKEEEEARRQEEEIRRRQEEEEARKREEEEAAKRQQEEAAEREAEEARRREEEEAARRQQEEEAQREAEEARRREEEAERRREEQAQREAEEARRREEEAAARRRQEQEEAERERQAEEARREEKETRRHEEEEEEEEARRGERGEEEEEEEGGRREEEEAREAERRRQEEAERQEEAARRQEEEMERRHQEEEETEEEEQGPYARRRKRTFLKTA</sequence>
<dbReference type="EMBL" id="MJEQ01019302">
    <property type="protein sequence ID" value="OIT18710.1"/>
    <property type="molecule type" value="Genomic_DNA"/>
</dbReference>
<feature type="domain" description="Cupin type-1" evidence="3">
    <location>
        <begin position="259"/>
        <end position="413"/>
    </location>
</feature>
<dbReference type="InterPro" id="IPR011051">
    <property type="entry name" value="RmlC_Cupin_sf"/>
</dbReference>
<dbReference type="SMR" id="A0A1J6IN13"/>
<evidence type="ECO:0000256" key="1">
    <source>
        <dbReference type="SAM" id="MobiDB-lite"/>
    </source>
</evidence>
<keyword evidence="2" id="KW-1133">Transmembrane helix</keyword>
<evidence type="ECO:0000256" key="2">
    <source>
        <dbReference type="SAM" id="Phobius"/>
    </source>
</evidence>
<dbReference type="InterPro" id="IPR014710">
    <property type="entry name" value="RmlC-like_jellyroll"/>
</dbReference>
<feature type="domain" description="Cupin type-1" evidence="3">
    <location>
        <begin position="52"/>
        <end position="204"/>
    </location>
</feature>
<feature type="compositionally biased region" description="Basic and acidic residues" evidence="1">
    <location>
        <begin position="446"/>
        <end position="648"/>
    </location>
</feature>
<name>A0A1J6IN13_NICAT</name>
<feature type="region of interest" description="Disordered" evidence="1">
    <location>
        <begin position="446"/>
        <end position="733"/>
    </location>
</feature>
<dbReference type="InterPro" id="IPR006045">
    <property type="entry name" value="Cupin_1"/>
</dbReference>
<evidence type="ECO:0000313" key="6">
    <source>
        <dbReference type="Proteomes" id="UP000187609"/>
    </source>
</evidence>
<dbReference type="SMART" id="SM00835">
    <property type="entry name" value="Cupin_1"/>
    <property type="match status" value="2"/>
</dbReference>
<accession>A0A1J6IN13</accession>
<dbReference type="Gramene" id="OIT18710">
    <property type="protein sequence ID" value="OIT18710"/>
    <property type="gene ID" value="A4A49_43660"/>
</dbReference>
<dbReference type="InterPro" id="IPR050253">
    <property type="entry name" value="Seed_Storage-Functional"/>
</dbReference>
<dbReference type="SUPFAM" id="SSF51182">
    <property type="entry name" value="RmlC-like cupins"/>
    <property type="match status" value="1"/>
</dbReference>
<dbReference type="CDD" id="cd02245">
    <property type="entry name" value="cupin_7S_vicilin-like_C"/>
    <property type="match status" value="1"/>
</dbReference>
<dbReference type="Gene3D" id="2.60.120.10">
    <property type="entry name" value="Jelly Rolls"/>
    <property type="match status" value="2"/>
</dbReference>
<dbReference type="EMBL" id="MJEQ01037188">
    <property type="protein sequence ID" value="OIT01944.1"/>
    <property type="molecule type" value="Genomic_DNA"/>
</dbReference>
<gene>
    <name evidence="5" type="ORF">A4A49_43660</name>
    <name evidence="4" type="ORF">A4A49_56692</name>
</gene>